<sequence length="53" mass="5774">MSTTTRRGHSTAAVPLLPVEEIFIKVTDPDGNLGDHPVVILVDGEDTTIRFQL</sequence>
<name>X1IJ22_9ZZZZ</name>
<comment type="caution">
    <text evidence="1">The sequence shown here is derived from an EMBL/GenBank/DDBJ whole genome shotgun (WGS) entry which is preliminary data.</text>
</comment>
<proteinExistence type="predicted"/>
<gene>
    <name evidence="1" type="ORF">S03H2_66643</name>
</gene>
<dbReference type="EMBL" id="BARU01043539">
    <property type="protein sequence ID" value="GAH82421.1"/>
    <property type="molecule type" value="Genomic_DNA"/>
</dbReference>
<evidence type="ECO:0000313" key="1">
    <source>
        <dbReference type="EMBL" id="GAH82421.1"/>
    </source>
</evidence>
<protein>
    <submittedName>
        <fullName evidence="1">Uncharacterized protein</fullName>
    </submittedName>
</protein>
<organism evidence="1">
    <name type="scientific">marine sediment metagenome</name>
    <dbReference type="NCBI Taxonomy" id="412755"/>
    <lineage>
        <taxon>unclassified sequences</taxon>
        <taxon>metagenomes</taxon>
        <taxon>ecological metagenomes</taxon>
    </lineage>
</organism>
<accession>X1IJ22</accession>
<dbReference type="AlphaFoldDB" id="X1IJ22"/>
<feature type="non-terminal residue" evidence="1">
    <location>
        <position position="53"/>
    </location>
</feature>
<reference evidence="1" key="1">
    <citation type="journal article" date="2014" name="Front. Microbiol.">
        <title>High frequency of phylogenetically diverse reductive dehalogenase-homologous genes in deep subseafloor sedimentary metagenomes.</title>
        <authorList>
            <person name="Kawai M."/>
            <person name="Futagami T."/>
            <person name="Toyoda A."/>
            <person name="Takaki Y."/>
            <person name="Nishi S."/>
            <person name="Hori S."/>
            <person name="Arai W."/>
            <person name="Tsubouchi T."/>
            <person name="Morono Y."/>
            <person name="Uchiyama I."/>
            <person name="Ito T."/>
            <person name="Fujiyama A."/>
            <person name="Inagaki F."/>
            <person name="Takami H."/>
        </authorList>
    </citation>
    <scope>NUCLEOTIDE SEQUENCE</scope>
    <source>
        <strain evidence="1">Expedition CK06-06</strain>
    </source>
</reference>